<accession>A0A2A2K8Q4</accession>
<feature type="compositionally biased region" description="Low complexity" evidence="1">
    <location>
        <begin position="145"/>
        <end position="159"/>
    </location>
</feature>
<evidence type="ECO:0000313" key="2">
    <source>
        <dbReference type="EMBL" id="PAV70347.1"/>
    </source>
</evidence>
<feature type="region of interest" description="Disordered" evidence="1">
    <location>
        <begin position="42"/>
        <end position="65"/>
    </location>
</feature>
<protein>
    <submittedName>
        <fullName evidence="2">Uncharacterized protein</fullName>
    </submittedName>
</protein>
<comment type="caution">
    <text evidence="2">The sequence shown here is derived from an EMBL/GenBank/DDBJ whole genome shotgun (WGS) entry which is preliminary data.</text>
</comment>
<proteinExistence type="predicted"/>
<gene>
    <name evidence="2" type="ORF">WR25_02888</name>
</gene>
<dbReference type="AlphaFoldDB" id="A0A2A2K8Q4"/>
<evidence type="ECO:0000313" key="3">
    <source>
        <dbReference type="Proteomes" id="UP000218231"/>
    </source>
</evidence>
<dbReference type="Proteomes" id="UP000218231">
    <property type="component" value="Unassembled WGS sequence"/>
</dbReference>
<name>A0A2A2K8Q4_9BILA</name>
<dbReference type="EMBL" id="LIAE01009286">
    <property type="protein sequence ID" value="PAV70347.1"/>
    <property type="molecule type" value="Genomic_DNA"/>
</dbReference>
<evidence type="ECO:0000256" key="1">
    <source>
        <dbReference type="SAM" id="MobiDB-lite"/>
    </source>
</evidence>
<keyword evidence="3" id="KW-1185">Reference proteome</keyword>
<organism evidence="2 3">
    <name type="scientific">Diploscapter pachys</name>
    <dbReference type="NCBI Taxonomy" id="2018661"/>
    <lineage>
        <taxon>Eukaryota</taxon>
        <taxon>Metazoa</taxon>
        <taxon>Ecdysozoa</taxon>
        <taxon>Nematoda</taxon>
        <taxon>Chromadorea</taxon>
        <taxon>Rhabditida</taxon>
        <taxon>Rhabditina</taxon>
        <taxon>Rhabditomorpha</taxon>
        <taxon>Rhabditoidea</taxon>
        <taxon>Rhabditidae</taxon>
        <taxon>Diploscapter</taxon>
    </lineage>
</organism>
<feature type="compositionally biased region" description="Basic and acidic residues" evidence="1">
    <location>
        <begin position="126"/>
        <end position="135"/>
    </location>
</feature>
<reference evidence="2 3" key="1">
    <citation type="journal article" date="2017" name="Curr. Biol.">
        <title>Genome architecture and evolution of a unichromosomal asexual nematode.</title>
        <authorList>
            <person name="Fradin H."/>
            <person name="Zegar C."/>
            <person name="Gutwein M."/>
            <person name="Lucas J."/>
            <person name="Kovtun M."/>
            <person name="Corcoran D."/>
            <person name="Baugh L.R."/>
            <person name="Kiontke K."/>
            <person name="Gunsalus K."/>
            <person name="Fitch D.H."/>
            <person name="Piano F."/>
        </authorList>
    </citation>
    <scope>NUCLEOTIDE SEQUENCE [LARGE SCALE GENOMIC DNA]</scope>
    <source>
        <strain evidence="2">PF1309</strain>
    </source>
</reference>
<sequence length="207" mass="21955">MEFSGGLLAGRDRLDAGLCVAVLGLACLDIGEIHFPVAHHPGAGKQLASEPHHHEQHQPDIGGEGADPVDLAADEGLVVLPEHHHHAQAEGEQGAEWEVLRDIRQFRQVVAMEQVSATEAVVADGDAKPGNEAEHAGSVQQPQVQLAGAEQEAQQAQAGDRCSCQQRPHRGAAARHPGEYRRRLALQGEAVEHARGGVHARVAGGQH</sequence>
<feature type="region of interest" description="Disordered" evidence="1">
    <location>
        <begin position="126"/>
        <end position="179"/>
    </location>
</feature>